<feature type="domain" description="UspA" evidence="1">
    <location>
        <begin position="116"/>
        <end position="238"/>
    </location>
</feature>
<dbReference type="Gene3D" id="3.40.50.12370">
    <property type="match status" value="1"/>
</dbReference>
<evidence type="ECO:0000313" key="3">
    <source>
        <dbReference type="Proteomes" id="UP000198856"/>
    </source>
</evidence>
<dbReference type="Pfam" id="PF00582">
    <property type="entry name" value="Usp"/>
    <property type="match status" value="1"/>
</dbReference>
<dbReference type="SUPFAM" id="SSF52402">
    <property type="entry name" value="Adenine nucleotide alpha hydrolases-like"/>
    <property type="match status" value="1"/>
</dbReference>
<keyword evidence="3" id="KW-1185">Reference proteome</keyword>
<gene>
    <name evidence="2" type="ORF">SAMN05216226_11540</name>
</gene>
<sequence length="242" mass="25875">MTDTNSTERPTVLVPVRVLDGDGIPDGVPELLGNAHVVVLGYHVVPDQTAPGQARLQFEDRATDRLAEFATMFEAAGATVETELVFTHEKQQTIDRQIRDHACHAVLVANATRPPERVLVAVRGTIGSSRIARVVAGLFADTDAAVTLYHLAADDESDTDAETMLGAVRDRLVDRGMDEDAIALEIGREDGPRAAIADAATSYDVVVMGESEPSLATFVFGMAADDVAEQFLGPVVVVQRDP</sequence>
<proteinExistence type="predicted"/>
<dbReference type="OrthoDB" id="157328at2157"/>
<dbReference type="AlphaFoldDB" id="A0A1G8YNP7"/>
<dbReference type="STRING" id="890420.SAMN05216226_11540"/>
<dbReference type="RefSeq" id="WP_092704145.1">
    <property type="nucleotide sequence ID" value="NZ_FNFC01000015.1"/>
</dbReference>
<reference evidence="2 3" key="1">
    <citation type="submission" date="2016-10" db="EMBL/GenBank/DDBJ databases">
        <authorList>
            <person name="de Groot N.N."/>
        </authorList>
    </citation>
    <scope>NUCLEOTIDE SEQUENCE [LARGE SCALE GENOMIC DNA]</scope>
    <source>
        <strain evidence="2 3">IBRC-M10015</strain>
    </source>
</reference>
<evidence type="ECO:0000259" key="1">
    <source>
        <dbReference type="Pfam" id="PF00582"/>
    </source>
</evidence>
<dbReference type="Proteomes" id="UP000198856">
    <property type="component" value="Unassembled WGS sequence"/>
</dbReference>
<organism evidence="2 3">
    <name type="scientific">Halovenus aranensis</name>
    <dbReference type="NCBI Taxonomy" id="890420"/>
    <lineage>
        <taxon>Archaea</taxon>
        <taxon>Methanobacteriati</taxon>
        <taxon>Methanobacteriota</taxon>
        <taxon>Stenosarchaea group</taxon>
        <taxon>Halobacteria</taxon>
        <taxon>Halobacteriales</taxon>
        <taxon>Haloarculaceae</taxon>
        <taxon>Halovenus</taxon>
    </lineage>
</organism>
<evidence type="ECO:0000313" key="2">
    <source>
        <dbReference type="EMBL" id="SDK03670.1"/>
    </source>
</evidence>
<dbReference type="InterPro" id="IPR006016">
    <property type="entry name" value="UspA"/>
</dbReference>
<protein>
    <submittedName>
        <fullName evidence="2">Universal stress protein family protein</fullName>
    </submittedName>
</protein>
<accession>A0A1G8YNP7</accession>
<dbReference type="EMBL" id="FNFC01000015">
    <property type="protein sequence ID" value="SDK03670.1"/>
    <property type="molecule type" value="Genomic_DNA"/>
</dbReference>
<name>A0A1G8YNP7_9EURY</name>